<evidence type="ECO:0000256" key="1">
    <source>
        <dbReference type="SAM" id="MobiDB-lite"/>
    </source>
</evidence>
<accession>A0A6U2LI11</accession>
<evidence type="ECO:0000313" key="4">
    <source>
        <dbReference type="EMBL" id="CAD9560381.1"/>
    </source>
</evidence>
<gene>
    <name evidence="2" type="ORF">LDAN0321_LOCUS2517</name>
    <name evidence="3" type="ORF">LDAN0321_LOCUS2518</name>
    <name evidence="4" type="ORF">LDAN0321_LOCUS2520</name>
    <name evidence="5" type="ORF">LDAN0321_LOCUS2521</name>
</gene>
<dbReference type="EMBL" id="HBGY01004147">
    <property type="protein sequence ID" value="CAD9560383.1"/>
    <property type="molecule type" value="Transcribed_RNA"/>
</dbReference>
<dbReference type="EMBL" id="HBGY01004143">
    <property type="protein sequence ID" value="CAD9560376.1"/>
    <property type="molecule type" value="Transcribed_RNA"/>
</dbReference>
<proteinExistence type="predicted"/>
<name>A0A6U2LI11_9STRA</name>
<evidence type="ECO:0000313" key="3">
    <source>
        <dbReference type="EMBL" id="CAD9560378.1"/>
    </source>
</evidence>
<evidence type="ECO:0000313" key="2">
    <source>
        <dbReference type="EMBL" id="CAD9560376.1"/>
    </source>
</evidence>
<feature type="compositionally biased region" description="Pro residues" evidence="1">
    <location>
        <begin position="13"/>
        <end position="26"/>
    </location>
</feature>
<dbReference type="EMBL" id="HBGY01004144">
    <property type="protein sequence ID" value="CAD9560378.1"/>
    <property type="molecule type" value="Transcribed_RNA"/>
</dbReference>
<feature type="compositionally biased region" description="Low complexity" evidence="1">
    <location>
        <begin position="27"/>
        <end position="37"/>
    </location>
</feature>
<dbReference type="AlphaFoldDB" id="A0A6U2LI11"/>
<reference evidence="4" key="1">
    <citation type="submission" date="2021-01" db="EMBL/GenBank/DDBJ databases">
        <authorList>
            <person name="Corre E."/>
            <person name="Pelletier E."/>
            <person name="Niang G."/>
            <person name="Scheremetjew M."/>
            <person name="Finn R."/>
            <person name="Kale V."/>
            <person name="Holt S."/>
            <person name="Cochrane G."/>
            <person name="Meng A."/>
            <person name="Brown T."/>
            <person name="Cohen L."/>
        </authorList>
    </citation>
    <scope>NUCLEOTIDE SEQUENCE</scope>
    <source>
        <strain evidence="4">B650</strain>
    </source>
</reference>
<feature type="region of interest" description="Disordered" evidence="1">
    <location>
        <begin position="1"/>
        <end position="37"/>
    </location>
</feature>
<protein>
    <submittedName>
        <fullName evidence="4">Uncharacterized protein</fullName>
    </submittedName>
</protein>
<dbReference type="EMBL" id="HBGY01004146">
    <property type="protein sequence ID" value="CAD9560381.1"/>
    <property type="molecule type" value="Transcribed_RNA"/>
</dbReference>
<sequence>MIYPLYSHSTPPLQVPPPANPNPNPNPTNNTNQNNNNNVARLNKKRKRRIDDDDDDQLLLPAAAERQPMRRRRRMIHNDNDDVSQIISKYNNEWNSTSSTCTRTNQKHVYVELKALASTILEDVLYTIFCTMVDAEEEEEQDDGNELQLQCHQCVNAVLRAVPLTLLTVYLVRMLDEDDDDHHHHHCATVI</sequence>
<organism evidence="4">
    <name type="scientific">Leptocylindrus danicus</name>
    <dbReference type="NCBI Taxonomy" id="163516"/>
    <lineage>
        <taxon>Eukaryota</taxon>
        <taxon>Sar</taxon>
        <taxon>Stramenopiles</taxon>
        <taxon>Ochrophyta</taxon>
        <taxon>Bacillariophyta</taxon>
        <taxon>Coscinodiscophyceae</taxon>
        <taxon>Chaetocerotophycidae</taxon>
        <taxon>Leptocylindrales</taxon>
        <taxon>Leptocylindraceae</taxon>
        <taxon>Leptocylindrus</taxon>
    </lineage>
</organism>
<evidence type="ECO:0000313" key="5">
    <source>
        <dbReference type="EMBL" id="CAD9560383.1"/>
    </source>
</evidence>